<sequence>MQNTAYSGMLLILFSKPKFLVDILMINVSSLKMISPHLADNSLIILSRFKSRSKISQISIESSKFKFNSS</sequence>
<protein>
    <submittedName>
        <fullName evidence="1">Uncharacterized protein</fullName>
    </submittedName>
</protein>
<organism evidence="1 2">
    <name type="scientific">Clostridium gelidum</name>
    <dbReference type="NCBI Taxonomy" id="704125"/>
    <lineage>
        <taxon>Bacteria</taxon>
        <taxon>Bacillati</taxon>
        <taxon>Bacillota</taxon>
        <taxon>Clostridia</taxon>
        <taxon>Eubacteriales</taxon>
        <taxon>Clostridiaceae</taxon>
        <taxon>Clostridium</taxon>
    </lineage>
</organism>
<dbReference type="Proteomes" id="UP000824633">
    <property type="component" value="Chromosome"/>
</dbReference>
<reference evidence="2" key="1">
    <citation type="submission" date="2021-07" db="EMBL/GenBank/DDBJ databases">
        <title>Complete genome sequencing of a Clostridium isolate.</title>
        <authorList>
            <person name="Ueki A."/>
            <person name="Tonouchi A."/>
        </authorList>
    </citation>
    <scope>NUCLEOTIDE SEQUENCE [LARGE SCALE GENOMIC DNA]</scope>
    <source>
        <strain evidence="2">C5S11</strain>
    </source>
</reference>
<keyword evidence="2" id="KW-1185">Reference proteome</keyword>
<proteinExistence type="predicted"/>
<gene>
    <name evidence="1" type="ORF">psyc5s11_03080</name>
</gene>
<evidence type="ECO:0000313" key="1">
    <source>
        <dbReference type="EMBL" id="BCZ44241.1"/>
    </source>
</evidence>
<evidence type="ECO:0000313" key="2">
    <source>
        <dbReference type="Proteomes" id="UP000824633"/>
    </source>
</evidence>
<dbReference type="EMBL" id="AP024849">
    <property type="protein sequence ID" value="BCZ44241.1"/>
    <property type="molecule type" value="Genomic_DNA"/>
</dbReference>
<name>A0ABM7T005_9CLOT</name>
<accession>A0ABM7T005</accession>